<evidence type="ECO:0000313" key="2">
    <source>
        <dbReference type="EMBL" id="XCH11719.1"/>
    </source>
</evidence>
<name>A0AAU8ESB3_9MICC</name>
<feature type="chain" id="PRO_5043605394" evidence="1">
    <location>
        <begin position="36"/>
        <end position="297"/>
    </location>
</feature>
<dbReference type="EMBL" id="CP159279">
    <property type="protein sequence ID" value="XCH11719.1"/>
    <property type="molecule type" value="Genomic_DNA"/>
</dbReference>
<gene>
    <name evidence="2" type="ORF">ABRP34_01505</name>
</gene>
<reference evidence="2" key="1">
    <citation type="submission" date="2024-06" db="EMBL/GenBank/DDBJ databases">
        <title>Biodegradation of dimethachlon by Arthrobacter sp. K5: mechanistic insights and ecological implications.</title>
        <authorList>
            <person name="Hu S."/>
            <person name="Lu P."/>
        </authorList>
    </citation>
    <scope>NUCLEOTIDE SEQUENCE</scope>
    <source>
        <strain evidence="2">K5</strain>
    </source>
</reference>
<dbReference type="SUPFAM" id="SSF49899">
    <property type="entry name" value="Concanavalin A-like lectins/glucanases"/>
    <property type="match status" value="1"/>
</dbReference>
<dbReference type="InterPro" id="IPR013320">
    <property type="entry name" value="ConA-like_dom_sf"/>
</dbReference>
<dbReference type="AlphaFoldDB" id="A0AAU8ESB3"/>
<evidence type="ECO:0000256" key="1">
    <source>
        <dbReference type="SAM" id="SignalP"/>
    </source>
</evidence>
<dbReference type="Gene3D" id="2.60.120.200">
    <property type="match status" value="1"/>
</dbReference>
<proteinExistence type="predicted"/>
<organism evidence="2">
    <name type="scientific">Arthrobacter sp. K5</name>
    <dbReference type="NCBI Taxonomy" id="2839623"/>
    <lineage>
        <taxon>Bacteria</taxon>
        <taxon>Bacillati</taxon>
        <taxon>Actinomycetota</taxon>
        <taxon>Actinomycetes</taxon>
        <taxon>Micrococcales</taxon>
        <taxon>Micrococcaceae</taxon>
        <taxon>Arthrobacter</taxon>
    </lineage>
</organism>
<dbReference type="RefSeq" id="WP_353711979.1">
    <property type="nucleotide sequence ID" value="NZ_CP159279.1"/>
</dbReference>
<dbReference type="Pfam" id="PF13385">
    <property type="entry name" value="Laminin_G_3"/>
    <property type="match status" value="1"/>
</dbReference>
<sequence>MSKQDQPNKNSSAILSRRMALRTAIALPIIGSASAQNAEAAEGWRQPWARTSYNTTVLDDRPSAFWAMDHPKSGVEMDASGHGHIGKYVGHPRAATLPNGDTATAFNGSSQYMQVKDHSALSPATTGVFTIEAWMRPDTLRFPHREGTGYVHWMGKGEPNNHEYASRMYSTGNTEERANRISGYLFNAVGGKGAGSYFQKEVPAGEWIHYVFVINANVSLGYPNGYTKIYRNGSLEKQDHLVYRGTRIIPHRGNAPFRVGTRDFNSFFKGAIGKVAVYGKELPGERIHLHYAVMTKK</sequence>
<protein>
    <submittedName>
        <fullName evidence="2">LamG domain-containing protein</fullName>
    </submittedName>
</protein>
<accession>A0AAU8ESB3</accession>
<feature type="signal peptide" evidence="1">
    <location>
        <begin position="1"/>
        <end position="35"/>
    </location>
</feature>
<keyword evidence="1" id="KW-0732">Signal</keyword>